<sequence length="33" mass="3892">MHFLLNITSSLIEVLQQNMLFNLVSSVRNFILR</sequence>
<evidence type="ECO:0000313" key="2">
    <source>
        <dbReference type="Proteomes" id="UP001152798"/>
    </source>
</evidence>
<organism evidence="1 2">
    <name type="scientific">Nezara viridula</name>
    <name type="common">Southern green stink bug</name>
    <name type="synonym">Cimex viridulus</name>
    <dbReference type="NCBI Taxonomy" id="85310"/>
    <lineage>
        <taxon>Eukaryota</taxon>
        <taxon>Metazoa</taxon>
        <taxon>Ecdysozoa</taxon>
        <taxon>Arthropoda</taxon>
        <taxon>Hexapoda</taxon>
        <taxon>Insecta</taxon>
        <taxon>Pterygota</taxon>
        <taxon>Neoptera</taxon>
        <taxon>Paraneoptera</taxon>
        <taxon>Hemiptera</taxon>
        <taxon>Heteroptera</taxon>
        <taxon>Panheteroptera</taxon>
        <taxon>Pentatomomorpha</taxon>
        <taxon>Pentatomoidea</taxon>
        <taxon>Pentatomidae</taxon>
        <taxon>Pentatominae</taxon>
        <taxon>Nezara</taxon>
    </lineage>
</organism>
<evidence type="ECO:0000313" key="1">
    <source>
        <dbReference type="EMBL" id="CAH1400802.1"/>
    </source>
</evidence>
<protein>
    <submittedName>
        <fullName evidence="1">Uncharacterized protein</fullName>
    </submittedName>
</protein>
<name>A0A9P0HFG2_NEZVI</name>
<dbReference type="Proteomes" id="UP001152798">
    <property type="component" value="Chromosome 4"/>
</dbReference>
<dbReference type="AlphaFoldDB" id="A0A9P0HFG2"/>
<reference evidence="1" key="1">
    <citation type="submission" date="2022-01" db="EMBL/GenBank/DDBJ databases">
        <authorList>
            <person name="King R."/>
        </authorList>
    </citation>
    <scope>NUCLEOTIDE SEQUENCE</scope>
</reference>
<keyword evidence="2" id="KW-1185">Reference proteome</keyword>
<gene>
    <name evidence="1" type="ORF">NEZAVI_LOCUS9970</name>
</gene>
<proteinExistence type="predicted"/>
<accession>A0A9P0HFG2</accession>
<dbReference type="EMBL" id="OV725080">
    <property type="protein sequence ID" value="CAH1400802.1"/>
    <property type="molecule type" value="Genomic_DNA"/>
</dbReference>